<evidence type="ECO:0000256" key="1">
    <source>
        <dbReference type="SAM" id="Phobius"/>
    </source>
</evidence>
<dbReference type="AlphaFoldDB" id="A0A813FDJ7"/>
<organism evidence="2 3">
    <name type="scientific">Polarella glacialis</name>
    <name type="common">Dinoflagellate</name>
    <dbReference type="NCBI Taxonomy" id="89957"/>
    <lineage>
        <taxon>Eukaryota</taxon>
        <taxon>Sar</taxon>
        <taxon>Alveolata</taxon>
        <taxon>Dinophyceae</taxon>
        <taxon>Suessiales</taxon>
        <taxon>Suessiaceae</taxon>
        <taxon>Polarella</taxon>
    </lineage>
</organism>
<gene>
    <name evidence="2" type="ORF">PGLA1383_LOCUS26418</name>
</gene>
<feature type="transmembrane region" description="Helical" evidence="1">
    <location>
        <begin position="112"/>
        <end position="129"/>
    </location>
</feature>
<feature type="transmembrane region" description="Helical" evidence="1">
    <location>
        <begin position="255"/>
        <end position="273"/>
    </location>
</feature>
<dbReference type="OMA" id="NTHFIFF"/>
<dbReference type="Proteomes" id="UP000654075">
    <property type="component" value="Unassembled WGS sequence"/>
</dbReference>
<protein>
    <submittedName>
        <fullName evidence="2">Uncharacterized protein</fullName>
    </submittedName>
</protein>
<keyword evidence="1" id="KW-0472">Membrane</keyword>
<feature type="transmembrane region" description="Helical" evidence="1">
    <location>
        <begin position="45"/>
        <end position="73"/>
    </location>
</feature>
<name>A0A813FDJ7_POLGL</name>
<feature type="transmembrane region" description="Helical" evidence="1">
    <location>
        <begin position="223"/>
        <end position="243"/>
    </location>
</feature>
<keyword evidence="3" id="KW-1185">Reference proteome</keyword>
<evidence type="ECO:0000313" key="3">
    <source>
        <dbReference type="Proteomes" id="UP000654075"/>
    </source>
</evidence>
<keyword evidence="1" id="KW-0812">Transmembrane</keyword>
<feature type="transmembrane region" description="Helical" evidence="1">
    <location>
        <begin position="85"/>
        <end position="106"/>
    </location>
</feature>
<dbReference type="EMBL" id="CAJNNV010023179">
    <property type="protein sequence ID" value="CAE8608562.1"/>
    <property type="molecule type" value="Genomic_DNA"/>
</dbReference>
<feature type="transmembrane region" description="Helical" evidence="1">
    <location>
        <begin position="136"/>
        <end position="157"/>
    </location>
</feature>
<feature type="transmembrane region" description="Helical" evidence="1">
    <location>
        <begin position="196"/>
        <end position="217"/>
    </location>
</feature>
<feature type="transmembrane region" description="Helical" evidence="1">
    <location>
        <begin position="163"/>
        <end position="189"/>
    </location>
</feature>
<evidence type="ECO:0000313" key="2">
    <source>
        <dbReference type="EMBL" id="CAE8608562.1"/>
    </source>
</evidence>
<proteinExistence type="predicted"/>
<sequence length="274" mass="31079">MVSRYTKAIFICSCTALSLLGQVQTLFKLGGRFNRRGLCVSPPSALFGCLGAFVVGSWFVRVLFFLAVLCPFGGGRLSLWSVCGVSLRGSVCFFLVFVFPFFVFFLLVGFSWLLRVVGSLLVLVFSFLVPGGRSSVVALVFVVAFVFVGSLVFWFLFLFLLCFLFVFVFVLFVLCGVFCLLFLSFVFVVLRCCFCFWLSFVVLLFFLLLFCFGFLVLCVAFSFLVSFLFLRLLLFFFLSSLLVPHPCRNFPCLRFFLYPFLSLVDFICVVPELQ</sequence>
<keyword evidence="1" id="KW-1133">Transmembrane helix</keyword>
<accession>A0A813FDJ7</accession>
<reference evidence="2" key="1">
    <citation type="submission" date="2021-02" db="EMBL/GenBank/DDBJ databases">
        <authorList>
            <person name="Dougan E. K."/>
            <person name="Rhodes N."/>
            <person name="Thang M."/>
            <person name="Chan C."/>
        </authorList>
    </citation>
    <scope>NUCLEOTIDE SEQUENCE</scope>
</reference>
<comment type="caution">
    <text evidence="2">The sequence shown here is derived from an EMBL/GenBank/DDBJ whole genome shotgun (WGS) entry which is preliminary data.</text>
</comment>